<dbReference type="InterPro" id="IPR009339">
    <property type="entry name" value="DUF998"/>
</dbReference>
<feature type="transmembrane region" description="Helical" evidence="1">
    <location>
        <begin position="96"/>
        <end position="116"/>
    </location>
</feature>
<organism evidence="2 3">
    <name type="scientific">Streptomyces minutiscleroticus</name>
    <dbReference type="NCBI Taxonomy" id="68238"/>
    <lineage>
        <taxon>Bacteria</taxon>
        <taxon>Bacillati</taxon>
        <taxon>Actinomycetota</taxon>
        <taxon>Actinomycetes</taxon>
        <taxon>Kitasatosporales</taxon>
        <taxon>Streptomycetaceae</taxon>
        <taxon>Streptomyces</taxon>
    </lineage>
</organism>
<keyword evidence="3" id="KW-1185">Reference proteome</keyword>
<evidence type="ECO:0000313" key="3">
    <source>
        <dbReference type="Proteomes" id="UP000619244"/>
    </source>
</evidence>
<protein>
    <recommendedName>
        <fullName evidence="4">DUF998 domain-containing protein</fullName>
    </recommendedName>
</protein>
<dbReference type="AlphaFoldDB" id="A0A918KJE0"/>
<gene>
    <name evidence="2" type="ORF">GCM10010358_20590</name>
</gene>
<evidence type="ECO:0000256" key="1">
    <source>
        <dbReference type="SAM" id="Phobius"/>
    </source>
</evidence>
<reference evidence="2" key="2">
    <citation type="submission" date="2020-09" db="EMBL/GenBank/DDBJ databases">
        <authorList>
            <person name="Sun Q."/>
            <person name="Ohkuma M."/>
        </authorList>
    </citation>
    <scope>NUCLEOTIDE SEQUENCE</scope>
    <source>
        <strain evidence="2">JCM 4790</strain>
    </source>
</reference>
<keyword evidence="1" id="KW-0472">Membrane</keyword>
<feature type="transmembrane region" description="Helical" evidence="1">
    <location>
        <begin position="21"/>
        <end position="43"/>
    </location>
</feature>
<evidence type="ECO:0008006" key="4">
    <source>
        <dbReference type="Google" id="ProtNLM"/>
    </source>
</evidence>
<dbReference type="Pfam" id="PF06197">
    <property type="entry name" value="DUF998"/>
    <property type="match status" value="1"/>
</dbReference>
<dbReference type="RefSeq" id="WP_190189887.1">
    <property type="nucleotide sequence ID" value="NZ_BMVU01000006.1"/>
</dbReference>
<keyword evidence="1" id="KW-0812">Transmembrane</keyword>
<dbReference type="Proteomes" id="UP000619244">
    <property type="component" value="Unassembled WGS sequence"/>
</dbReference>
<evidence type="ECO:0000313" key="2">
    <source>
        <dbReference type="EMBL" id="GGX66093.1"/>
    </source>
</evidence>
<proteinExistence type="predicted"/>
<name>A0A918KJE0_9ACTN</name>
<reference evidence="2" key="1">
    <citation type="journal article" date="2014" name="Int. J. Syst. Evol. Microbiol.">
        <title>Complete genome sequence of Corynebacterium casei LMG S-19264T (=DSM 44701T), isolated from a smear-ripened cheese.</title>
        <authorList>
            <consortium name="US DOE Joint Genome Institute (JGI-PGF)"/>
            <person name="Walter F."/>
            <person name="Albersmeier A."/>
            <person name="Kalinowski J."/>
            <person name="Ruckert C."/>
        </authorList>
    </citation>
    <scope>NUCLEOTIDE SEQUENCE</scope>
    <source>
        <strain evidence="2">JCM 4790</strain>
    </source>
</reference>
<sequence length="173" mass="17655">MTHTLSAPARSAAAPRRVTRGLATGCLVAGPLFLGAGIVGGLTRDGFDFTRNAVSRRALGDLGWIRTTDFLLTAALLLAGSIGLRRELRGRAGVTWGPVLVGVFGVSSVAAAVFPADAGAGFPSGTPASASLSAHGALHMFSGTTRCLALRAAFFVLARPLTDPARDQSAAIR</sequence>
<dbReference type="EMBL" id="BMVU01000006">
    <property type="protein sequence ID" value="GGX66093.1"/>
    <property type="molecule type" value="Genomic_DNA"/>
</dbReference>
<comment type="caution">
    <text evidence="2">The sequence shown here is derived from an EMBL/GenBank/DDBJ whole genome shotgun (WGS) entry which is preliminary data.</text>
</comment>
<accession>A0A918KJE0</accession>
<keyword evidence="1" id="KW-1133">Transmembrane helix</keyword>
<feature type="transmembrane region" description="Helical" evidence="1">
    <location>
        <begin position="63"/>
        <end position="84"/>
    </location>
</feature>